<dbReference type="GO" id="GO:0006629">
    <property type="term" value="P:lipid metabolic process"/>
    <property type="evidence" value="ECO:0007669"/>
    <property type="project" value="InterPro"/>
</dbReference>
<dbReference type="AlphaFoldDB" id="A0A5N5GA17"/>
<keyword evidence="2" id="KW-1185">Reference proteome</keyword>
<evidence type="ECO:0000313" key="1">
    <source>
        <dbReference type="EMBL" id="KAB2612256.1"/>
    </source>
</evidence>
<protein>
    <submittedName>
        <fullName evidence="1">PI-PLC X domain-containing protein</fullName>
    </submittedName>
</protein>
<proteinExistence type="predicted"/>
<dbReference type="PANTHER" id="PTHR13593">
    <property type="match status" value="1"/>
</dbReference>
<dbReference type="EMBL" id="SMOL01000458">
    <property type="protein sequence ID" value="KAB2612256.1"/>
    <property type="molecule type" value="Genomic_DNA"/>
</dbReference>
<reference evidence="2" key="2">
    <citation type="submission" date="2019-10" db="EMBL/GenBank/DDBJ databases">
        <title>A de novo genome assembly of a pear dwarfing rootstock.</title>
        <authorList>
            <person name="Wang F."/>
            <person name="Wang J."/>
            <person name="Li S."/>
            <person name="Zhang Y."/>
            <person name="Fang M."/>
            <person name="Ma L."/>
            <person name="Zhao Y."/>
            <person name="Jiang S."/>
        </authorList>
    </citation>
    <scope>NUCLEOTIDE SEQUENCE [LARGE SCALE GENOMIC DNA]</scope>
</reference>
<dbReference type="SUPFAM" id="SSF51695">
    <property type="entry name" value="PLC-like phosphodiesterases"/>
    <property type="match status" value="1"/>
</dbReference>
<dbReference type="InterPro" id="IPR017946">
    <property type="entry name" value="PLC-like_Pdiesterase_TIM-brl"/>
</dbReference>
<comment type="caution">
    <text evidence="1">The sequence shown here is derived from an EMBL/GenBank/DDBJ whole genome shotgun (WGS) entry which is preliminary data.</text>
</comment>
<organism evidence="1 2">
    <name type="scientific">Pyrus ussuriensis x Pyrus communis</name>
    <dbReference type="NCBI Taxonomy" id="2448454"/>
    <lineage>
        <taxon>Eukaryota</taxon>
        <taxon>Viridiplantae</taxon>
        <taxon>Streptophyta</taxon>
        <taxon>Embryophyta</taxon>
        <taxon>Tracheophyta</taxon>
        <taxon>Spermatophyta</taxon>
        <taxon>Magnoliopsida</taxon>
        <taxon>eudicotyledons</taxon>
        <taxon>Gunneridae</taxon>
        <taxon>Pentapetalae</taxon>
        <taxon>rosids</taxon>
        <taxon>fabids</taxon>
        <taxon>Rosales</taxon>
        <taxon>Rosaceae</taxon>
        <taxon>Amygdaloideae</taxon>
        <taxon>Maleae</taxon>
        <taxon>Pyrus</taxon>
    </lineage>
</organism>
<accession>A0A5N5GA17</accession>
<name>A0A5N5GA17_9ROSA</name>
<evidence type="ECO:0000313" key="2">
    <source>
        <dbReference type="Proteomes" id="UP000327157"/>
    </source>
</evidence>
<gene>
    <name evidence="1" type="ORF">D8674_034572</name>
</gene>
<sequence length="282" mass="31473">MECTTAQGLKNSEREPIFTTFFIELPPRWRSQSRQHRIIISRISPSLSLGGGFLELSAEPQATMPPCSAERDGGQCFNFTAFQPAINTLTEVETFLSQNPTEIVTIIIEDYVKTPKGLTTLFTNAGLNKYWFPVAKMPRKGEDWSTVTEMVRENHRLLVFTSDASKEAQEGVAYQWKYMVENEAGDPGVKPGSCPKRKESKPLNSKSASLFFQNYFPTYPVEAEACEEHSTPLEQMVSTCYKAAGLVPNFLAVNFYMRSDGGASSFVSSRCQQTSSSSPWPP</sequence>
<reference evidence="1 2" key="3">
    <citation type="submission" date="2019-11" db="EMBL/GenBank/DDBJ databases">
        <title>A de novo genome assembly of a pear dwarfing rootstock.</title>
        <authorList>
            <person name="Wang F."/>
            <person name="Wang J."/>
            <person name="Li S."/>
            <person name="Zhang Y."/>
            <person name="Fang M."/>
            <person name="Ma L."/>
            <person name="Zhao Y."/>
            <person name="Jiang S."/>
        </authorList>
    </citation>
    <scope>NUCLEOTIDE SEQUENCE [LARGE SCALE GENOMIC DNA]</scope>
    <source>
        <strain evidence="1">S2</strain>
        <tissue evidence="1">Leaf</tissue>
    </source>
</reference>
<dbReference type="PANTHER" id="PTHR13593:SF140">
    <property type="entry name" value="PLC-LIKE PHOSPHODIESTERASE"/>
    <property type="match status" value="1"/>
</dbReference>
<dbReference type="Pfam" id="PF26178">
    <property type="entry name" value="PI-PLC_cat"/>
    <property type="match status" value="1"/>
</dbReference>
<dbReference type="InterPro" id="IPR051057">
    <property type="entry name" value="PI-PLC_domain"/>
</dbReference>
<dbReference type="GO" id="GO:0008081">
    <property type="term" value="F:phosphoric diester hydrolase activity"/>
    <property type="evidence" value="ECO:0007669"/>
    <property type="project" value="InterPro"/>
</dbReference>
<reference evidence="1 2" key="1">
    <citation type="submission" date="2019-09" db="EMBL/GenBank/DDBJ databases">
        <authorList>
            <person name="Ou C."/>
        </authorList>
    </citation>
    <scope>NUCLEOTIDE SEQUENCE [LARGE SCALE GENOMIC DNA]</scope>
    <source>
        <strain evidence="1">S2</strain>
        <tissue evidence="1">Leaf</tissue>
    </source>
</reference>
<dbReference type="OrthoDB" id="7984201at2759"/>
<dbReference type="Gene3D" id="3.20.20.190">
    <property type="entry name" value="Phosphatidylinositol (PI) phosphodiesterase"/>
    <property type="match status" value="1"/>
</dbReference>
<dbReference type="Proteomes" id="UP000327157">
    <property type="component" value="Chromosome 9"/>
</dbReference>